<comment type="similarity">
    <text evidence="1 2">Belongs to the cytochrome P450 family.</text>
</comment>
<dbReference type="Gene3D" id="1.10.630.10">
    <property type="entry name" value="Cytochrome P450"/>
    <property type="match status" value="1"/>
</dbReference>
<keyword evidence="2" id="KW-0479">Metal-binding</keyword>
<evidence type="ECO:0000256" key="2">
    <source>
        <dbReference type="RuleBase" id="RU000461"/>
    </source>
</evidence>
<sequence>MTNFETADVFKDLDVNDDPYSYFEYLRGKGPVTPLALRNVVAVTGYDEGVAIFRDDENFSAIDSTTGPFLPLDYDPSLDIDDQIARCRQENPFANTIINQDLPDHNRSKAILNGIITPARLKENEAFMHTLSDQIIDEFIDRGTFDAVSEYGQPFAQLVIADLLGVPKEDHGQFRDMIGDPAQLPGALGGDFDFSKNPFVGIATYFATYIQERRANPRGDVLTRLAQQTADDGSLPDVMEVVAVATFLFGAGQDTTVQLFTGMMRYLAENPGLEDRLRENPALIPDLVEEVLRLQGTVKSTFRYVRRPVTVGGVDLEPGMHVMINLAAMNRDPKRFPDPTTFDIERKNVRSHVSFGRGIHACAGGPLARAEARVTMERLLPRIRNIRLNEAKHGPAGARHFDYLPNYSLRGVSEMQVEFDRID</sequence>
<dbReference type="GO" id="GO:0006707">
    <property type="term" value="P:cholesterol catabolic process"/>
    <property type="evidence" value="ECO:0007669"/>
    <property type="project" value="TreeGrafter"/>
</dbReference>
<dbReference type="RefSeq" id="WP_039278722.1">
    <property type="nucleotide sequence ID" value="NZ_JTDI01000001.1"/>
</dbReference>
<keyword evidence="2" id="KW-0408">Iron</keyword>
<dbReference type="AlphaFoldDB" id="A0A0B1ZUR4"/>
<keyword evidence="4" id="KW-1185">Reference proteome</keyword>
<dbReference type="GO" id="GO:0020037">
    <property type="term" value="F:heme binding"/>
    <property type="evidence" value="ECO:0007669"/>
    <property type="project" value="InterPro"/>
</dbReference>
<gene>
    <name evidence="3" type="ORF">LK12_02225</name>
</gene>
<dbReference type="Proteomes" id="UP000031057">
    <property type="component" value="Unassembled WGS sequence"/>
</dbReference>
<dbReference type="InterPro" id="IPR036396">
    <property type="entry name" value="Cyt_P450_sf"/>
</dbReference>
<dbReference type="PANTHER" id="PTHR46696:SF4">
    <property type="entry name" value="BIOTIN BIOSYNTHESIS CYTOCHROME P450"/>
    <property type="match status" value="1"/>
</dbReference>
<dbReference type="InterPro" id="IPR017972">
    <property type="entry name" value="Cyt_P450_CS"/>
</dbReference>
<comment type="caution">
    <text evidence="3">The sequence shown here is derived from an EMBL/GenBank/DDBJ whole genome shotgun (WGS) entry which is preliminary data.</text>
</comment>
<reference evidence="3 4" key="1">
    <citation type="submission" date="2014-10" db="EMBL/GenBank/DDBJ databases">
        <title>Genome sequence of Novosphingobium malaysiense MUSC 273(T).</title>
        <authorList>
            <person name="Lee L.-H."/>
        </authorList>
    </citation>
    <scope>NUCLEOTIDE SEQUENCE [LARGE SCALE GENOMIC DNA]</scope>
    <source>
        <strain evidence="3 4">MUSC 273</strain>
    </source>
</reference>
<dbReference type="GO" id="GO:0008395">
    <property type="term" value="F:steroid hydroxylase activity"/>
    <property type="evidence" value="ECO:0007669"/>
    <property type="project" value="TreeGrafter"/>
</dbReference>
<evidence type="ECO:0000256" key="1">
    <source>
        <dbReference type="ARBA" id="ARBA00010617"/>
    </source>
</evidence>
<keyword evidence="2" id="KW-0349">Heme</keyword>
<evidence type="ECO:0000313" key="3">
    <source>
        <dbReference type="EMBL" id="KHK93174.1"/>
    </source>
</evidence>
<dbReference type="GO" id="GO:0036199">
    <property type="term" value="F:cholest-4-en-3-one 26-monooxygenase activity"/>
    <property type="evidence" value="ECO:0007669"/>
    <property type="project" value="TreeGrafter"/>
</dbReference>
<keyword evidence="2" id="KW-0560">Oxidoreductase</keyword>
<dbReference type="PROSITE" id="PS00086">
    <property type="entry name" value="CYTOCHROME_P450"/>
    <property type="match status" value="1"/>
</dbReference>
<proteinExistence type="inferred from homology"/>
<dbReference type="InterPro" id="IPR001128">
    <property type="entry name" value="Cyt_P450"/>
</dbReference>
<dbReference type="STRING" id="1348853.LK12_02225"/>
<name>A0A0B1ZUR4_9SPHN</name>
<dbReference type="PRINTS" id="PR00359">
    <property type="entry name" value="BP450"/>
</dbReference>
<accession>A0A0B1ZUR4</accession>
<keyword evidence="2" id="KW-0503">Monooxygenase</keyword>
<dbReference type="PANTHER" id="PTHR46696">
    <property type="entry name" value="P450, PUTATIVE (EUROFUNG)-RELATED"/>
    <property type="match status" value="1"/>
</dbReference>
<evidence type="ECO:0000313" key="4">
    <source>
        <dbReference type="Proteomes" id="UP000031057"/>
    </source>
</evidence>
<protein>
    <recommendedName>
        <fullName evidence="5">Cytochrome P450</fullName>
    </recommendedName>
</protein>
<dbReference type="Pfam" id="PF00067">
    <property type="entry name" value="p450"/>
    <property type="match status" value="1"/>
</dbReference>
<organism evidence="3 4">
    <name type="scientific">Novosphingobium malaysiense</name>
    <dbReference type="NCBI Taxonomy" id="1348853"/>
    <lineage>
        <taxon>Bacteria</taxon>
        <taxon>Pseudomonadati</taxon>
        <taxon>Pseudomonadota</taxon>
        <taxon>Alphaproteobacteria</taxon>
        <taxon>Sphingomonadales</taxon>
        <taxon>Sphingomonadaceae</taxon>
        <taxon>Novosphingobium</taxon>
    </lineage>
</organism>
<dbReference type="OrthoDB" id="5522954at2"/>
<dbReference type="GO" id="GO:0005506">
    <property type="term" value="F:iron ion binding"/>
    <property type="evidence" value="ECO:0007669"/>
    <property type="project" value="InterPro"/>
</dbReference>
<evidence type="ECO:0008006" key="5">
    <source>
        <dbReference type="Google" id="ProtNLM"/>
    </source>
</evidence>
<dbReference type="EMBL" id="JTDI01000001">
    <property type="protein sequence ID" value="KHK93174.1"/>
    <property type="molecule type" value="Genomic_DNA"/>
</dbReference>
<dbReference type="SUPFAM" id="SSF48264">
    <property type="entry name" value="Cytochrome P450"/>
    <property type="match status" value="1"/>
</dbReference>
<dbReference type="InterPro" id="IPR002397">
    <property type="entry name" value="Cyt_P450_B"/>
</dbReference>